<evidence type="ECO:0000313" key="5">
    <source>
        <dbReference type="Proteomes" id="UP001162131"/>
    </source>
</evidence>
<name>A0AAU9J7R8_9CILI</name>
<keyword evidence="1" id="KW-0472">Membrane</keyword>
<evidence type="ECO:0000256" key="2">
    <source>
        <dbReference type="SAM" id="SignalP"/>
    </source>
</evidence>
<keyword evidence="5" id="KW-1185">Reference proteome</keyword>
<comment type="caution">
    <text evidence="4">The sequence shown here is derived from an EMBL/GenBank/DDBJ whole genome shotgun (WGS) entry which is preliminary data.</text>
</comment>
<keyword evidence="1" id="KW-1133">Transmembrane helix</keyword>
<dbReference type="InterPro" id="IPR029052">
    <property type="entry name" value="Metallo-depent_PP-like"/>
</dbReference>
<proteinExistence type="predicted"/>
<evidence type="ECO:0000259" key="3">
    <source>
        <dbReference type="Pfam" id="PF09423"/>
    </source>
</evidence>
<reference evidence="4" key="1">
    <citation type="submission" date="2021-09" db="EMBL/GenBank/DDBJ databases">
        <authorList>
            <consortium name="AG Swart"/>
            <person name="Singh M."/>
            <person name="Singh A."/>
            <person name="Seah K."/>
            <person name="Emmerich C."/>
        </authorList>
    </citation>
    <scope>NUCLEOTIDE SEQUENCE</scope>
    <source>
        <strain evidence="4">ATCC30299</strain>
    </source>
</reference>
<dbReference type="AlphaFoldDB" id="A0AAU9J7R8"/>
<feature type="chain" id="PRO_5043975719" description="PhoD-like phosphatase metallophosphatase domain-containing protein" evidence="2">
    <location>
        <begin position="22"/>
        <end position="388"/>
    </location>
</feature>
<dbReference type="EMBL" id="CAJZBQ010000036">
    <property type="protein sequence ID" value="CAG9324234.1"/>
    <property type="molecule type" value="Genomic_DNA"/>
</dbReference>
<evidence type="ECO:0000256" key="1">
    <source>
        <dbReference type="SAM" id="Phobius"/>
    </source>
</evidence>
<sequence>MWTFLLLIPWIFSLRIDESKTLSKIAFGSCHHHKRPPNPKIFYSITNWSPDLYIWLGDSVYADIPYFYIATYPRNLSSWKQLYDNLKENPGYKELRNTTMVTGVWDDHDYGINDGDKNFILKKEAKTLYLEFLEEENSKRLGHEGIYDSYTFGKKGKSIKIILIDIRSFRDNKWDSEGDSLGEDQWKWLEKELNNPGDITILANGLQINAQERWIKTERWHRKSYQKLLYLLNKTPGVILLSGDVHMGEILKNTCENFPIYEITSSGMTHTAFTTFGPLVWIPAYGIMSFTYNTGPRILKFNFGTIEVDWNTGDIEMAIRDSEGKYLFLEKTSIGELYSKPKKSYLCEKSEAYRSSAHILAMLLVYLFPIAEICIAILIFLRKYSRSY</sequence>
<keyword evidence="1" id="KW-0812">Transmembrane</keyword>
<feature type="domain" description="PhoD-like phosphatase metallophosphatase" evidence="3">
    <location>
        <begin position="26"/>
        <end position="249"/>
    </location>
</feature>
<accession>A0AAU9J7R8</accession>
<dbReference type="SUPFAM" id="SSF56300">
    <property type="entry name" value="Metallo-dependent phosphatases"/>
    <property type="match status" value="1"/>
</dbReference>
<dbReference type="CDD" id="cd07389">
    <property type="entry name" value="MPP_PhoD"/>
    <property type="match status" value="1"/>
</dbReference>
<dbReference type="InterPro" id="IPR038607">
    <property type="entry name" value="PhoD-like_sf"/>
</dbReference>
<dbReference type="InterPro" id="IPR018946">
    <property type="entry name" value="PhoD-like_MPP"/>
</dbReference>
<feature type="transmembrane region" description="Helical" evidence="1">
    <location>
        <begin position="359"/>
        <end position="381"/>
    </location>
</feature>
<evidence type="ECO:0000313" key="4">
    <source>
        <dbReference type="EMBL" id="CAG9324234.1"/>
    </source>
</evidence>
<organism evidence="4 5">
    <name type="scientific">Blepharisma stoltei</name>
    <dbReference type="NCBI Taxonomy" id="1481888"/>
    <lineage>
        <taxon>Eukaryota</taxon>
        <taxon>Sar</taxon>
        <taxon>Alveolata</taxon>
        <taxon>Ciliophora</taxon>
        <taxon>Postciliodesmatophora</taxon>
        <taxon>Heterotrichea</taxon>
        <taxon>Heterotrichida</taxon>
        <taxon>Blepharismidae</taxon>
        <taxon>Blepharisma</taxon>
    </lineage>
</organism>
<dbReference type="PANTHER" id="PTHR33987">
    <property type="entry name" value="CALCINEURIN-LIKE METALLO-PHOSPHOESTERASE SUPERFAMILY PROTEIN"/>
    <property type="match status" value="1"/>
</dbReference>
<feature type="signal peptide" evidence="2">
    <location>
        <begin position="1"/>
        <end position="21"/>
    </location>
</feature>
<gene>
    <name evidence="4" type="ORF">BSTOLATCC_MIC36029</name>
</gene>
<dbReference type="Pfam" id="PF09423">
    <property type="entry name" value="PhoD"/>
    <property type="match status" value="1"/>
</dbReference>
<dbReference type="Proteomes" id="UP001162131">
    <property type="component" value="Unassembled WGS sequence"/>
</dbReference>
<keyword evidence="2" id="KW-0732">Signal</keyword>
<dbReference type="PANTHER" id="PTHR33987:SF1">
    <property type="entry name" value="CALCINEURIN-LIKE METALLO-PHOSPHOESTERASE SUPERFAMILY PROTEIN"/>
    <property type="match status" value="1"/>
</dbReference>
<protein>
    <recommendedName>
        <fullName evidence="3">PhoD-like phosphatase metallophosphatase domain-containing protein</fullName>
    </recommendedName>
</protein>
<dbReference type="Gene3D" id="3.60.21.70">
    <property type="entry name" value="PhoD-like phosphatase"/>
    <property type="match status" value="1"/>
</dbReference>